<feature type="domain" description="PAC" evidence="14">
    <location>
        <begin position="454"/>
        <end position="506"/>
    </location>
</feature>
<evidence type="ECO:0000256" key="10">
    <source>
        <dbReference type="ARBA" id="ARBA00023012"/>
    </source>
</evidence>
<dbReference type="Proteomes" id="UP000000663">
    <property type="component" value="Chromosome"/>
</dbReference>
<dbReference type="GO" id="GO:0005886">
    <property type="term" value="C:plasma membrane"/>
    <property type="evidence" value="ECO:0007669"/>
    <property type="project" value="UniProtKB-SubCell"/>
</dbReference>
<evidence type="ECO:0000256" key="1">
    <source>
        <dbReference type="ARBA" id="ARBA00004651"/>
    </source>
</evidence>
<evidence type="ECO:0000256" key="3">
    <source>
        <dbReference type="ARBA" id="ARBA00022553"/>
    </source>
</evidence>
<dbReference type="SMART" id="SM00387">
    <property type="entry name" value="HATPase_c"/>
    <property type="match status" value="1"/>
</dbReference>
<evidence type="ECO:0000256" key="8">
    <source>
        <dbReference type="ARBA" id="ARBA00022840"/>
    </source>
</evidence>
<dbReference type="Pfam" id="PF17202">
    <property type="entry name" value="sCache_3_3"/>
    <property type="match status" value="1"/>
</dbReference>
<feature type="domain" description="HAMP" evidence="15">
    <location>
        <begin position="329"/>
        <end position="382"/>
    </location>
</feature>
<reference evidence="16 17" key="1">
    <citation type="journal article" date="2006" name="Science">
        <title>Genome of rice cluster I archaea -- the key methane producers in the rice rhizosphere.</title>
        <authorList>
            <person name="Erkel C."/>
            <person name="Kube M."/>
            <person name="Reinhardt R."/>
            <person name="Liesack W."/>
        </authorList>
    </citation>
    <scope>NUCLEOTIDE SEQUENCE [LARGE SCALE GENOMIC DNA]</scope>
    <source>
        <strain evidence="17">DSM 22066 / NBRC 105507 / MRE50</strain>
    </source>
</reference>
<dbReference type="Pfam" id="PF07568">
    <property type="entry name" value="HisKA_2"/>
    <property type="match status" value="1"/>
</dbReference>
<dbReference type="InterPro" id="IPR036890">
    <property type="entry name" value="HATPase_C_sf"/>
</dbReference>
<evidence type="ECO:0000256" key="9">
    <source>
        <dbReference type="ARBA" id="ARBA00022989"/>
    </source>
</evidence>
<keyword evidence="17" id="KW-1185">Reference proteome</keyword>
<dbReference type="InterPro" id="IPR029151">
    <property type="entry name" value="Sensor-like_sf"/>
</dbReference>
<dbReference type="PANTHER" id="PTHR43065">
    <property type="entry name" value="SENSOR HISTIDINE KINASE"/>
    <property type="match status" value="1"/>
</dbReference>
<proteinExistence type="predicted"/>
<dbReference type="KEGG" id="rci:LRC120"/>
<keyword evidence="5 12" id="KW-0812">Transmembrane</keyword>
<keyword evidence="11 12" id="KW-0472">Membrane</keyword>
<dbReference type="SMART" id="SM00091">
    <property type="entry name" value="PAS"/>
    <property type="match status" value="1"/>
</dbReference>
<dbReference type="AlphaFoldDB" id="Q0W8Y7"/>
<dbReference type="CDD" id="cd06225">
    <property type="entry name" value="HAMP"/>
    <property type="match status" value="1"/>
</dbReference>
<evidence type="ECO:0000313" key="16">
    <source>
        <dbReference type="EMBL" id="CAJ35139.1"/>
    </source>
</evidence>
<feature type="domain" description="PAS" evidence="13">
    <location>
        <begin position="384"/>
        <end position="449"/>
    </location>
</feature>
<evidence type="ECO:0000256" key="4">
    <source>
        <dbReference type="ARBA" id="ARBA00022679"/>
    </source>
</evidence>
<keyword evidence="3" id="KW-0597">Phosphoprotein</keyword>
<dbReference type="STRING" id="351160.LRC120"/>
<name>Q0W8Y7_METAR</name>
<dbReference type="PANTHER" id="PTHR43065:SF23">
    <property type="entry name" value="SENSOR HISTIDINE KINASE PDTAS"/>
    <property type="match status" value="1"/>
</dbReference>
<dbReference type="GO" id="GO:0000160">
    <property type="term" value="P:phosphorelay signal transduction system"/>
    <property type="evidence" value="ECO:0007669"/>
    <property type="project" value="UniProtKB-KW"/>
</dbReference>
<keyword evidence="7 16" id="KW-0418">Kinase</keyword>
<gene>
    <name evidence="16" type="ORF">LRC120</name>
</gene>
<dbReference type="Pfam" id="PF13426">
    <property type="entry name" value="PAS_9"/>
    <property type="match status" value="1"/>
</dbReference>
<keyword evidence="2" id="KW-1003">Cell membrane</keyword>
<dbReference type="SUPFAM" id="SSF55785">
    <property type="entry name" value="PYP-like sensor domain (PAS domain)"/>
    <property type="match status" value="1"/>
</dbReference>
<dbReference type="SUPFAM" id="SSF158472">
    <property type="entry name" value="HAMP domain-like"/>
    <property type="match status" value="1"/>
</dbReference>
<dbReference type="NCBIfam" id="TIGR00229">
    <property type="entry name" value="sensory_box"/>
    <property type="match status" value="1"/>
</dbReference>
<dbReference type="InterPro" id="IPR033463">
    <property type="entry name" value="sCache_3"/>
</dbReference>
<evidence type="ECO:0000256" key="5">
    <source>
        <dbReference type="ARBA" id="ARBA00022692"/>
    </source>
</evidence>
<dbReference type="GO" id="GO:0016301">
    <property type="term" value="F:kinase activity"/>
    <property type="evidence" value="ECO:0007669"/>
    <property type="project" value="UniProtKB-KW"/>
</dbReference>
<dbReference type="PROSITE" id="PS50113">
    <property type="entry name" value="PAC"/>
    <property type="match status" value="1"/>
</dbReference>
<dbReference type="eggNOG" id="arCOG02342">
    <property type="taxonomic scope" value="Archaea"/>
</dbReference>
<evidence type="ECO:0000256" key="12">
    <source>
        <dbReference type="SAM" id="Phobius"/>
    </source>
</evidence>
<dbReference type="PROSITE" id="PS50885">
    <property type="entry name" value="HAMP"/>
    <property type="match status" value="1"/>
</dbReference>
<dbReference type="InterPro" id="IPR000014">
    <property type="entry name" value="PAS"/>
</dbReference>
<keyword evidence="6" id="KW-0547">Nucleotide-binding</keyword>
<dbReference type="SMART" id="SM00304">
    <property type="entry name" value="HAMP"/>
    <property type="match status" value="1"/>
</dbReference>
<dbReference type="InterPro" id="IPR011495">
    <property type="entry name" value="Sig_transdc_His_kin_sub2_dim/P"/>
</dbReference>
<dbReference type="GO" id="GO:0005524">
    <property type="term" value="F:ATP binding"/>
    <property type="evidence" value="ECO:0007669"/>
    <property type="project" value="UniProtKB-KW"/>
</dbReference>
<evidence type="ECO:0000256" key="6">
    <source>
        <dbReference type="ARBA" id="ARBA00022741"/>
    </source>
</evidence>
<dbReference type="PROSITE" id="PS50112">
    <property type="entry name" value="PAS"/>
    <property type="match status" value="1"/>
</dbReference>
<dbReference type="InterPro" id="IPR003594">
    <property type="entry name" value="HATPase_dom"/>
</dbReference>
<sequence>MVLKLKIDFKSISIRLLLLVLVITIVPIAFLTYNNDKVLTSDKDDQLKDKIHDVSALVEQVYNSKMAADQMEAIKLSQDPRMLPAIIEGNNSRVKQIVDEYSRKGQTNYIITVVDEQGIVIARSANNQSGDRTTNRLIYDALKGRGTSITDVLDSQVIESNNLSAQVNATQMSDGLAIINTEPIKNADGEIIGAVSISEVLNNNNEIVDYITEETNAYCSIFQNDTRIATTLMDSNNNKIIGTRVLPEISHEVLYNGKTVEGIYPINNLTLYTHYEPLRNADNVTVGMLFVGYNVEPGLQRLYHMQEQAIITALAASIIFISIGYIMVRTITRPIKRIVTIANSIAAGNLETPVETGASGGEIGELSVAIKQMVSYMVTNIKERINYNESILKGISDPMLVVDNEDRITFFNEPASSLTGFTQQEAIGQSLFNVLYSDREIHLRDIIRKKDVVRGFEMILRQRTGGKAIVRGSSSPIKDANGNDIGTIILLHDITKEREADEKIKASLREKEVLLKEIHHRVKNNLQIISSLLNLQSGYIKDKQSLGMFKESQNRVRSMALIHEKLYQSKDIARIDFAEYIKNLTGNLIRSYGTGAPVRLKINADSVSLGIDTAIPCGLIINEIVTNALKYAFPDNRVGEIRIELTQVEIDDNDNGHYRLVIADNGVGLPEGFDIRKTTSLGLQIVTTLTDQIKGHIEVKNGNGTEFIITFQDAKSKGRQGQ</sequence>
<dbReference type="Pfam" id="PF00672">
    <property type="entry name" value="HAMP"/>
    <property type="match status" value="1"/>
</dbReference>
<dbReference type="Gene3D" id="3.30.565.10">
    <property type="entry name" value="Histidine kinase-like ATPase, C-terminal domain"/>
    <property type="match status" value="1"/>
</dbReference>
<dbReference type="Pfam" id="PF02518">
    <property type="entry name" value="HATPase_c"/>
    <property type="match status" value="1"/>
</dbReference>
<organism evidence="16 17">
    <name type="scientific">Methanocella arvoryzae (strain DSM 22066 / NBRC 105507 / MRE50)</name>
    <dbReference type="NCBI Taxonomy" id="351160"/>
    <lineage>
        <taxon>Archaea</taxon>
        <taxon>Methanobacteriati</taxon>
        <taxon>Methanobacteriota</taxon>
        <taxon>Stenosarchaea group</taxon>
        <taxon>Methanomicrobia</taxon>
        <taxon>Methanocellales</taxon>
        <taxon>Methanocellaceae</taxon>
        <taxon>Methanocella</taxon>
    </lineage>
</organism>
<evidence type="ECO:0000256" key="11">
    <source>
        <dbReference type="ARBA" id="ARBA00023136"/>
    </source>
</evidence>
<dbReference type="EMBL" id="AM114193">
    <property type="protein sequence ID" value="CAJ35139.1"/>
    <property type="molecule type" value="Genomic_DNA"/>
</dbReference>
<feature type="transmembrane region" description="Helical" evidence="12">
    <location>
        <begin position="309"/>
        <end position="328"/>
    </location>
</feature>
<evidence type="ECO:0000259" key="15">
    <source>
        <dbReference type="PROSITE" id="PS50885"/>
    </source>
</evidence>
<dbReference type="Gene3D" id="3.30.450.20">
    <property type="entry name" value="PAS domain"/>
    <property type="match status" value="2"/>
</dbReference>
<accession>Q0W8Y7</accession>
<dbReference type="CDD" id="cd18773">
    <property type="entry name" value="PDC1_HK_sensor"/>
    <property type="match status" value="1"/>
</dbReference>
<keyword evidence="10" id="KW-0902">Two-component regulatory system</keyword>
<dbReference type="Gene3D" id="6.10.340.10">
    <property type="match status" value="1"/>
</dbReference>
<evidence type="ECO:0000259" key="13">
    <source>
        <dbReference type="PROSITE" id="PS50112"/>
    </source>
</evidence>
<protein>
    <submittedName>
        <fullName evidence="16">Predicted signal transduction histidine kinase</fullName>
    </submittedName>
</protein>
<dbReference type="SUPFAM" id="SSF103190">
    <property type="entry name" value="Sensory domain-like"/>
    <property type="match status" value="1"/>
</dbReference>
<keyword evidence="9 12" id="KW-1133">Transmembrane helix</keyword>
<dbReference type="InterPro" id="IPR035965">
    <property type="entry name" value="PAS-like_dom_sf"/>
</dbReference>
<dbReference type="CDD" id="cd00130">
    <property type="entry name" value="PAS"/>
    <property type="match status" value="1"/>
</dbReference>
<evidence type="ECO:0000256" key="7">
    <source>
        <dbReference type="ARBA" id="ARBA00022777"/>
    </source>
</evidence>
<evidence type="ECO:0000259" key="14">
    <source>
        <dbReference type="PROSITE" id="PS50113"/>
    </source>
</evidence>
<keyword evidence="4" id="KW-0808">Transferase</keyword>
<dbReference type="InterPro" id="IPR003660">
    <property type="entry name" value="HAMP_dom"/>
</dbReference>
<feature type="transmembrane region" description="Helical" evidence="12">
    <location>
        <begin position="12"/>
        <end position="33"/>
    </location>
</feature>
<evidence type="ECO:0000313" key="17">
    <source>
        <dbReference type="Proteomes" id="UP000000663"/>
    </source>
</evidence>
<comment type="subcellular location">
    <subcellularLocation>
        <location evidence="1">Cell membrane</location>
        <topology evidence="1">Multi-pass membrane protein</topology>
    </subcellularLocation>
</comment>
<dbReference type="InterPro" id="IPR000700">
    <property type="entry name" value="PAS-assoc_C"/>
</dbReference>
<dbReference type="SUPFAM" id="SSF55874">
    <property type="entry name" value="ATPase domain of HSP90 chaperone/DNA topoisomerase II/histidine kinase"/>
    <property type="match status" value="1"/>
</dbReference>
<keyword evidence="8" id="KW-0067">ATP-binding</keyword>
<evidence type="ECO:0000256" key="2">
    <source>
        <dbReference type="ARBA" id="ARBA00022475"/>
    </source>
</evidence>